<accession>A0A0B9A446</accession>
<feature type="compositionally biased region" description="Pro residues" evidence="1">
    <location>
        <begin position="37"/>
        <end position="55"/>
    </location>
</feature>
<keyword evidence="2" id="KW-0732">Signal</keyword>
<dbReference type="PATRIC" id="fig|48936.3.peg.3325"/>
<dbReference type="AlphaFoldDB" id="A0A0B9A446"/>
<proteinExistence type="predicted"/>
<feature type="chain" id="PRO_5002141298" description="Lipoprotein" evidence="2">
    <location>
        <begin position="30"/>
        <end position="184"/>
    </location>
</feature>
<keyword evidence="4" id="KW-1185">Reference proteome</keyword>
<dbReference type="RefSeq" id="WP_052242578.1">
    <property type="nucleotide sequence ID" value="NZ_JRVC01000018.1"/>
</dbReference>
<gene>
    <name evidence="3" type="ORF">NJ75_03303</name>
</gene>
<dbReference type="EMBL" id="JRVC01000018">
    <property type="protein sequence ID" value="KHS44095.1"/>
    <property type="molecule type" value="Genomic_DNA"/>
</dbReference>
<evidence type="ECO:0000256" key="2">
    <source>
        <dbReference type="SAM" id="SignalP"/>
    </source>
</evidence>
<dbReference type="STRING" id="48936.NJ75_03303"/>
<evidence type="ECO:0008006" key="5">
    <source>
        <dbReference type="Google" id="ProtNLM"/>
    </source>
</evidence>
<reference evidence="3 4" key="1">
    <citation type="submission" date="2014-10" db="EMBL/GenBank/DDBJ databases">
        <title>Draft genome sequence of Novosphingobium subterraneum DSM 12447.</title>
        <authorList>
            <person name="Gan H.M."/>
            <person name="Gan H.Y."/>
            <person name="Savka M.A."/>
        </authorList>
    </citation>
    <scope>NUCLEOTIDE SEQUENCE [LARGE SCALE GENOMIC DNA]</scope>
    <source>
        <strain evidence="3 4">DSM 12447</strain>
    </source>
</reference>
<organism evidence="3 4">
    <name type="scientific">Novosphingobium subterraneum</name>
    <dbReference type="NCBI Taxonomy" id="48936"/>
    <lineage>
        <taxon>Bacteria</taxon>
        <taxon>Pseudomonadati</taxon>
        <taxon>Pseudomonadota</taxon>
        <taxon>Alphaproteobacteria</taxon>
        <taxon>Sphingomonadales</taxon>
        <taxon>Sphingomonadaceae</taxon>
        <taxon>Novosphingobium</taxon>
    </lineage>
</organism>
<protein>
    <recommendedName>
        <fullName evidence="5">Lipoprotein</fullName>
    </recommendedName>
</protein>
<dbReference type="Proteomes" id="UP000031338">
    <property type="component" value="Unassembled WGS sequence"/>
</dbReference>
<name>A0A0B9A446_9SPHN</name>
<comment type="caution">
    <text evidence="3">The sequence shown here is derived from an EMBL/GenBank/DDBJ whole genome shotgun (WGS) entry which is preliminary data.</text>
</comment>
<sequence>MKINHAHRPRLVLSGALAFVLPLALSACAAPTVVPQAAPPPAPRPTQAPPPPPPAQTFKDWRDAPQTVGNWRYEPGVARFGPGDATLFAMACNRAAGTMSLIRTGTSTVPLPMTVATTSDIRPLSADPAPQGQPQLVATLPSRDPLLDSMAFSRGRFAIEVNGLPTLYLPAWAEVGRVIEDCRK</sequence>
<evidence type="ECO:0000313" key="3">
    <source>
        <dbReference type="EMBL" id="KHS44095.1"/>
    </source>
</evidence>
<feature type="signal peptide" evidence="2">
    <location>
        <begin position="1"/>
        <end position="29"/>
    </location>
</feature>
<feature type="region of interest" description="Disordered" evidence="1">
    <location>
        <begin position="36"/>
        <end position="60"/>
    </location>
</feature>
<dbReference type="PROSITE" id="PS51257">
    <property type="entry name" value="PROKAR_LIPOPROTEIN"/>
    <property type="match status" value="1"/>
</dbReference>
<evidence type="ECO:0000256" key="1">
    <source>
        <dbReference type="SAM" id="MobiDB-lite"/>
    </source>
</evidence>
<evidence type="ECO:0000313" key="4">
    <source>
        <dbReference type="Proteomes" id="UP000031338"/>
    </source>
</evidence>